<reference evidence="1 2" key="2">
    <citation type="journal article" date="2014" name="FEMS Microbiol. Lett.">
        <title>Draft genomic DNA sequence of the facultatively methylotrophic bacterium Acidomonas methanolica type strain MB58.</title>
        <authorList>
            <person name="Higashiura N."/>
            <person name="Hadano H."/>
            <person name="Hirakawa H."/>
            <person name="Matsutani M."/>
            <person name="Takabe S."/>
            <person name="Matsushita K."/>
            <person name="Azuma Y."/>
        </authorList>
    </citation>
    <scope>NUCLEOTIDE SEQUENCE [LARGE SCALE GENOMIC DNA]</scope>
    <source>
        <strain evidence="1 2">MB58</strain>
    </source>
</reference>
<reference evidence="2" key="1">
    <citation type="journal article" date="2014" name="FEMS Microbiol. Lett.">
        <title>Draft Genomic DNA Sequence of the Facultatively Methylotrophic Bacterium Acidomonas methanolica type strain MB58.</title>
        <authorList>
            <person name="Higashiura N."/>
            <person name="Hadano H."/>
            <person name="Hirakawa H."/>
            <person name="Matsutani M."/>
            <person name="Takabe S."/>
            <person name="Matsushita K."/>
            <person name="Azuma Y."/>
        </authorList>
    </citation>
    <scope>NUCLEOTIDE SEQUENCE [LARGE SCALE GENOMIC DNA]</scope>
    <source>
        <strain evidence="2">MB58</strain>
    </source>
</reference>
<dbReference type="Proteomes" id="UP000019760">
    <property type="component" value="Unassembled WGS sequence"/>
</dbReference>
<gene>
    <name evidence="1" type="ORF">Amme_339_004</name>
</gene>
<name>A0A023DAM5_ACIMT</name>
<organism evidence="1 2">
    <name type="scientific">Acidomonas methanolica NBRC 104435</name>
    <dbReference type="NCBI Taxonomy" id="1231351"/>
    <lineage>
        <taxon>Bacteria</taxon>
        <taxon>Pseudomonadati</taxon>
        <taxon>Pseudomonadota</taxon>
        <taxon>Alphaproteobacteria</taxon>
        <taxon>Acetobacterales</taxon>
        <taxon>Acetobacteraceae</taxon>
        <taxon>Acidomonas</taxon>
    </lineage>
</organism>
<evidence type="ECO:0000313" key="1">
    <source>
        <dbReference type="EMBL" id="GAJ30780.1"/>
    </source>
</evidence>
<accession>A0A023DAM5</accession>
<sequence>MLDVDAPRVDGHRPVLVRMVELLHAEGEHDIVDAERHHRASLLERRGCRGAGILDVDHRDTSKTALTKDDLTCDADLARDQRRPSSPGPGRFYAVDRHAGLGYRLIYGFKRKVSQPSVEMLAEPSDANTSNDCILFHLMSVRHSFANATRGTEGSVSE</sequence>
<comment type="caution">
    <text evidence="1">The sequence shown here is derived from an EMBL/GenBank/DDBJ whole genome shotgun (WGS) entry which is preliminary data.</text>
</comment>
<protein>
    <submittedName>
        <fullName evidence="1">Uncharacterized protein</fullName>
    </submittedName>
</protein>
<evidence type="ECO:0000313" key="2">
    <source>
        <dbReference type="Proteomes" id="UP000019760"/>
    </source>
</evidence>
<keyword evidence="2" id="KW-1185">Reference proteome</keyword>
<proteinExistence type="predicted"/>
<dbReference type="AlphaFoldDB" id="A0A023DAM5"/>
<dbReference type="EMBL" id="BAND01000297">
    <property type="protein sequence ID" value="GAJ30780.1"/>
    <property type="molecule type" value="Genomic_DNA"/>
</dbReference>